<dbReference type="GO" id="GO:0000978">
    <property type="term" value="F:RNA polymerase II cis-regulatory region sequence-specific DNA binding"/>
    <property type="evidence" value="ECO:0007669"/>
    <property type="project" value="TreeGrafter"/>
</dbReference>
<dbReference type="SMART" id="SM00389">
    <property type="entry name" value="HOX"/>
    <property type="match status" value="1"/>
</dbReference>
<dbReference type="AlphaFoldDB" id="A0A9X0A7P7"/>
<evidence type="ECO:0000259" key="7">
    <source>
        <dbReference type="PROSITE" id="PS50071"/>
    </source>
</evidence>
<dbReference type="GO" id="GO:0005634">
    <property type="term" value="C:nucleus"/>
    <property type="evidence" value="ECO:0007669"/>
    <property type="project" value="UniProtKB-SubCell"/>
</dbReference>
<dbReference type="OrthoDB" id="5952949at2759"/>
<evidence type="ECO:0000313" key="8">
    <source>
        <dbReference type="EMBL" id="KAJ7394324.1"/>
    </source>
</evidence>
<evidence type="ECO:0000256" key="6">
    <source>
        <dbReference type="RuleBase" id="RU000682"/>
    </source>
</evidence>
<organism evidence="8 9">
    <name type="scientific">Desmophyllum pertusum</name>
    <dbReference type="NCBI Taxonomy" id="174260"/>
    <lineage>
        <taxon>Eukaryota</taxon>
        <taxon>Metazoa</taxon>
        <taxon>Cnidaria</taxon>
        <taxon>Anthozoa</taxon>
        <taxon>Hexacorallia</taxon>
        <taxon>Scleractinia</taxon>
        <taxon>Caryophylliina</taxon>
        <taxon>Caryophylliidae</taxon>
        <taxon>Desmophyllum</taxon>
    </lineage>
</organism>
<dbReference type="PROSITE" id="PS50071">
    <property type="entry name" value="HOMEOBOX_2"/>
    <property type="match status" value="1"/>
</dbReference>
<keyword evidence="4 5" id="KW-0539">Nucleus</keyword>
<protein>
    <submittedName>
        <fullName evidence="8">Subpallium neuron fate commitment</fullName>
    </submittedName>
</protein>
<dbReference type="CDD" id="cd00086">
    <property type="entry name" value="homeodomain"/>
    <property type="match status" value="1"/>
</dbReference>
<comment type="caution">
    <text evidence="8">The sequence shown here is derived from an EMBL/GenBank/DDBJ whole genome shotgun (WGS) entry which is preliminary data.</text>
</comment>
<dbReference type="InterPro" id="IPR009057">
    <property type="entry name" value="Homeodomain-like_sf"/>
</dbReference>
<reference evidence="8" key="1">
    <citation type="submission" date="2023-01" db="EMBL/GenBank/DDBJ databases">
        <title>Genome assembly of the deep-sea coral Lophelia pertusa.</title>
        <authorList>
            <person name="Herrera S."/>
            <person name="Cordes E."/>
        </authorList>
    </citation>
    <scope>NUCLEOTIDE SEQUENCE</scope>
    <source>
        <strain evidence="8">USNM1676648</strain>
        <tissue evidence="8">Polyp</tissue>
    </source>
</reference>
<evidence type="ECO:0000256" key="1">
    <source>
        <dbReference type="ARBA" id="ARBA00004123"/>
    </source>
</evidence>
<dbReference type="Gene3D" id="1.10.10.60">
    <property type="entry name" value="Homeodomain-like"/>
    <property type="match status" value="1"/>
</dbReference>
<comment type="subcellular location">
    <subcellularLocation>
        <location evidence="1 5 6">Nucleus</location>
    </subcellularLocation>
</comment>
<keyword evidence="9" id="KW-1185">Reference proteome</keyword>
<evidence type="ECO:0000256" key="3">
    <source>
        <dbReference type="ARBA" id="ARBA00023155"/>
    </source>
</evidence>
<name>A0A9X0A7P7_9CNID</name>
<dbReference type="PANTHER" id="PTHR24339">
    <property type="entry name" value="HOMEOBOX PROTEIN EMX-RELATED"/>
    <property type="match status" value="1"/>
</dbReference>
<evidence type="ECO:0000313" key="9">
    <source>
        <dbReference type="Proteomes" id="UP001163046"/>
    </source>
</evidence>
<keyword evidence="3 5" id="KW-0371">Homeobox</keyword>
<dbReference type="Proteomes" id="UP001163046">
    <property type="component" value="Unassembled WGS sequence"/>
</dbReference>
<sequence length="199" mass="22537">MAFHPFITSAANLIRIPSSNSSFVKIHPASTSITYAYPRPVTISYAPSVSSNSPREGTSSNIDVNTTGDMQFQETVGHHTDKPIKYLKTQFTAYQRYGLETTFSQSPYIPPSKRLSLSQELGTSEETIQNWFKNRRVRWRKEQRKTGASSAASLTVPSSTSPYFHYFGHMRYPNNKMMMRDARMLFGRASAHAQRPDAK</sequence>
<dbReference type="InterPro" id="IPR001356">
    <property type="entry name" value="HD"/>
</dbReference>
<gene>
    <name evidence="8" type="primary">GSX2_1</name>
    <name evidence="8" type="ORF">OS493_000128</name>
</gene>
<proteinExistence type="predicted"/>
<feature type="DNA-binding region" description="Homeobox" evidence="5">
    <location>
        <begin position="84"/>
        <end position="143"/>
    </location>
</feature>
<dbReference type="EMBL" id="MU825396">
    <property type="protein sequence ID" value="KAJ7394324.1"/>
    <property type="molecule type" value="Genomic_DNA"/>
</dbReference>
<keyword evidence="2 5" id="KW-0238">DNA-binding</keyword>
<evidence type="ECO:0000256" key="5">
    <source>
        <dbReference type="PROSITE-ProRule" id="PRU00108"/>
    </source>
</evidence>
<accession>A0A9X0A7P7</accession>
<dbReference type="PANTHER" id="PTHR24339:SF28">
    <property type="entry name" value="E5-RELATED"/>
    <property type="match status" value="1"/>
</dbReference>
<dbReference type="InterPro" id="IPR050877">
    <property type="entry name" value="EMX-VAX-Noto_Homeobox_TFs"/>
</dbReference>
<dbReference type="GO" id="GO:0000981">
    <property type="term" value="F:DNA-binding transcription factor activity, RNA polymerase II-specific"/>
    <property type="evidence" value="ECO:0007669"/>
    <property type="project" value="TreeGrafter"/>
</dbReference>
<evidence type="ECO:0000256" key="2">
    <source>
        <dbReference type="ARBA" id="ARBA00023125"/>
    </source>
</evidence>
<dbReference type="SUPFAM" id="SSF46689">
    <property type="entry name" value="Homeodomain-like"/>
    <property type="match status" value="1"/>
</dbReference>
<feature type="domain" description="Homeobox" evidence="7">
    <location>
        <begin position="82"/>
        <end position="142"/>
    </location>
</feature>
<dbReference type="Pfam" id="PF00046">
    <property type="entry name" value="Homeodomain"/>
    <property type="match status" value="1"/>
</dbReference>
<evidence type="ECO:0000256" key="4">
    <source>
        <dbReference type="ARBA" id="ARBA00023242"/>
    </source>
</evidence>